<reference evidence="7" key="1">
    <citation type="submission" date="2025-08" db="UniProtKB">
        <authorList>
            <consortium name="Ensembl"/>
        </authorList>
    </citation>
    <scope>IDENTIFICATION</scope>
</reference>
<dbReference type="SMART" id="SM00033">
    <property type="entry name" value="CH"/>
    <property type="match status" value="1"/>
</dbReference>
<evidence type="ECO:0000256" key="1">
    <source>
        <dbReference type="ARBA" id="ARBA00022553"/>
    </source>
</evidence>
<feature type="compositionally biased region" description="Polar residues" evidence="5">
    <location>
        <begin position="736"/>
        <end position="771"/>
    </location>
</feature>
<evidence type="ECO:0000256" key="3">
    <source>
        <dbReference type="ARBA" id="ARBA00061655"/>
    </source>
</evidence>
<feature type="compositionally biased region" description="Basic and acidic residues" evidence="5">
    <location>
        <begin position="925"/>
        <end position="948"/>
    </location>
</feature>
<dbReference type="STRING" id="1676925.ENSPKIP00000040591"/>
<dbReference type="CDD" id="cd21259">
    <property type="entry name" value="CH_SMTNB"/>
    <property type="match status" value="1"/>
</dbReference>
<evidence type="ECO:0000259" key="6">
    <source>
        <dbReference type="PROSITE" id="PS50021"/>
    </source>
</evidence>
<dbReference type="PANTHER" id="PTHR23167">
    <property type="entry name" value="CALPONIN HOMOLOGY DOMAIN-CONTAINING PROTEIN DDB_G0272472-RELATED"/>
    <property type="match status" value="1"/>
</dbReference>
<protein>
    <recommendedName>
        <fullName evidence="6">Calponin-homology (CH) domain-containing protein</fullName>
    </recommendedName>
</protein>
<keyword evidence="1" id="KW-0597">Phosphoprotein</keyword>
<evidence type="ECO:0000313" key="8">
    <source>
        <dbReference type="Proteomes" id="UP000261540"/>
    </source>
</evidence>
<dbReference type="InterPro" id="IPR050540">
    <property type="entry name" value="F-actin_Monoox_Mical"/>
</dbReference>
<feature type="compositionally biased region" description="Low complexity" evidence="5">
    <location>
        <begin position="481"/>
        <end position="490"/>
    </location>
</feature>
<evidence type="ECO:0000256" key="2">
    <source>
        <dbReference type="ARBA" id="ARBA00023054"/>
    </source>
</evidence>
<dbReference type="Pfam" id="PF12510">
    <property type="entry name" value="Smoothelin"/>
    <property type="match status" value="3"/>
</dbReference>
<dbReference type="PROSITE" id="PS50021">
    <property type="entry name" value="CH"/>
    <property type="match status" value="1"/>
</dbReference>
<dbReference type="InterPro" id="IPR022189">
    <property type="entry name" value="SMTN"/>
</dbReference>
<accession>A0A3B3TE58</accession>
<feature type="compositionally biased region" description="Polar residues" evidence="5">
    <location>
        <begin position="850"/>
        <end position="861"/>
    </location>
</feature>
<sequence length="1213" mass="132459">MSSEKYSTLDETSLRTLLDSTVNLDERRLIHSAIRDLRQREIEEMEAALASKRFRPAHQHLHDDKENQHRADTLDLLSGKLQAIQDIEELTKLLRGASEYEERKLIRAAIRQLRDKELQSAMERVKGTNQQAKAESGEMHSSLARVDLDRDRLGERERERIKLQIRELRSQQKQSRELHRAGSSTGMTLVMDTVGKGEPAGPAAAHRCLESGTSDFNGIVTQCQQQDSFELSQEFAPFRARLDSGASERSVESFSRAQLDFETPDHSVGSIPRARLDSGTSERSVGSASRVQLDSGASEQSVGSAPRARLDSGASEWSVGSVPRARLDSGASERSVGSAPRARLDSGASERSVGSAPRARLDSGASERSVGSASSSRLDSGTSEWSLGSAVRALLDSTASEQSVLSTQRAQYHSGSSEGSTGSQVQQRDRLDCGMSDTGLGPWQRLGSGSSISSQGLLESHRDLSSCISSLDKDLQEVPMKAKSSSASSDPEPESNSHRAPRPIYEPSDESSITDTAHDQPDGVVYSRSVHASCNGLVNGSSKTREDTKEQKTIRTREMPQSLFCTTKPTAGDQKDAAALSIGRANSVRDRVRKFTEGSSGQTAQARSFSVRNPATASIMRGQMPISTVTRRFEEPGLKEQSESPGKGKSMLGHTSTGPEGVGRSHEERPSSSVSSSSTSESPGSLLHRRVGIKKGSSTRPHVPAPQRAPSSQLQSRGGGASEQPESRGPAPAGSDESSTLDQAVESSAASDTSGDITTHSQGEGDSNMKTFLTIEIKEGRTIPGGSMASRLATSTVGNRSELTLGLRPTPFKISSSGISSSSTFKMENEPAVAMEPVFVAAPSVRAATETSSVPNGSSEVQPRLKERSGKVTTEELAAIEDEEVLDKMLDQTKDFDERKMIRAAMRELRQRKREALLGCTQKEIDQRERERESRLQELRQQREEQPQKGRRPGGAGEVVVKKVEKSADGSSLHQVTKTDRFAQSNDGRQSSRSTVMEANYVQKSDKGTVQTKSYSYASSSSMKVGSVFDREDTSAQERRQAERRKELMRAQTLPKTSAAQSRRAMIEKLEKESGGPANTAVARVQRSTSFGVPNANSIKQMLLDWCRAKTRSYENVDIQNFSSSWSDGMAFCALVHNFFPEAFDYSALSPSNRRHNFEVAFSTAEKLVDCPQLLDVEDMVRMREPDWKCVYTYLQEFYKGLVQKGLVKTKNS</sequence>
<organism evidence="7 8">
    <name type="scientific">Paramormyrops kingsleyae</name>
    <dbReference type="NCBI Taxonomy" id="1676925"/>
    <lineage>
        <taxon>Eukaryota</taxon>
        <taxon>Metazoa</taxon>
        <taxon>Chordata</taxon>
        <taxon>Craniata</taxon>
        <taxon>Vertebrata</taxon>
        <taxon>Euteleostomi</taxon>
        <taxon>Actinopterygii</taxon>
        <taxon>Neopterygii</taxon>
        <taxon>Teleostei</taxon>
        <taxon>Osteoglossocephala</taxon>
        <taxon>Osteoglossomorpha</taxon>
        <taxon>Osteoglossiformes</taxon>
        <taxon>Mormyridae</taxon>
        <taxon>Paramormyrops</taxon>
    </lineage>
</organism>
<evidence type="ECO:0000313" key="7">
    <source>
        <dbReference type="Ensembl" id="ENSPKIP00000040591.1"/>
    </source>
</evidence>
<evidence type="ECO:0000256" key="5">
    <source>
        <dbReference type="SAM" id="MobiDB-lite"/>
    </source>
</evidence>
<proteinExistence type="inferred from homology"/>
<dbReference type="AlphaFoldDB" id="A0A3B3TE58"/>
<dbReference type="SUPFAM" id="SSF47576">
    <property type="entry name" value="Calponin-homology domain, CH-domain"/>
    <property type="match status" value="1"/>
</dbReference>
<feature type="region of interest" description="Disordered" evidence="5">
    <location>
        <begin position="595"/>
        <end position="772"/>
    </location>
</feature>
<feature type="coiled-coil region" evidence="4">
    <location>
        <begin position="115"/>
        <end position="178"/>
    </location>
</feature>
<feature type="compositionally biased region" description="Polar residues" evidence="5">
    <location>
        <begin position="969"/>
        <end position="997"/>
    </location>
</feature>
<feature type="region of interest" description="Disordered" evidence="5">
    <location>
        <begin position="263"/>
        <end position="383"/>
    </location>
</feature>
<dbReference type="Pfam" id="PF00307">
    <property type="entry name" value="CH"/>
    <property type="match status" value="1"/>
</dbReference>
<feature type="compositionally biased region" description="Basic and acidic residues" evidence="5">
    <location>
        <begin position="1029"/>
        <end position="1049"/>
    </location>
</feature>
<feature type="region of interest" description="Disordered" evidence="5">
    <location>
        <begin position="850"/>
        <end position="872"/>
    </location>
</feature>
<reference evidence="7" key="2">
    <citation type="submission" date="2025-09" db="UniProtKB">
        <authorList>
            <consortium name="Ensembl"/>
        </authorList>
    </citation>
    <scope>IDENTIFICATION</scope>
</reference>
<feature type="compositionally biased region" description="Basic and acidic residues" evidence="5">
    <location>
        <begin position="543"/>
        <end position="554"/>
    </location>
</feature>
<keyword evidence="8" id="KW-1185">Reference proteome</keyword>
<dbReference type="InterPro" id="IPR001715">
    <property type="entry name" value="CH_dom"/>
</dbReference>
<keyword evidence="2 4" id="KW-0175">Coiled coil</keyword>
<feature type="region of interest" description="Disordered" evidence="5">
    <location>
        <begin position="405"/>
        <end position="454"/>
    </location>
</feature>
<feature type="compositionally biased region" description="Low complexity" evidence="5">
    <location>
        <begin position="363"/>
        <end position="383"/>
    </location>
</feature>
<dbReference type="PANTHER" id="PTHR23167:SF52">
    <property type="entry name" value="SMOOTHELIN"/>
    <property type="match status" value="1"/>
</dbReference>
<dbReference type="Proteomes" id="UP000261540">
    <property type="component" value="Unplaced"/>
</dbReference>
<feature type="compositionally biased region" description="Basic and acidic residues" evidence="5">
    <location>
        <begin position="631"/>
        <end position="642"/>
    </location>
</feature>
<feature type="compositionally biased region" description="Polar residues" evidence="5">
    <location>
        <begin position="405"/>
        <end position="426"/>
    </location>
</feature>
<dbReference type="InterPro" id="IPR036872">
    <property type="entry name" value="CH_dom_sf"/>
</dbReference>
<evidence type="ECO:0000256" key="4">
    <source>
        <dbReference type="SAM" id="Coils"/>
    </source>
</evidence>
<dbReference type="Ensembl" id="ENSPKIT00000021612.1">
    <property type="protein sequence ID" value="ENSPKIP00000040591.1"/>
    <property type="gene ID" value="ENSPKIG00000017489.1"/>
</dbReference>
<dbReference type="GeneTree" id="ENSGT00940000154495"/>
<feature type="compositionally biased region" description="Basic and acidic residues" evidence="5">
    <location>
        <begin position="863"/>
        <end position="872"/>
    </location>
</feature>
<feature type="compositionally biased region" description="Polar residues" evidence="5">
    <location>
        <begin position="278"/>
        <end position="303"/>
    </location>
</feature>
<feature type="compositionally biased region" description="Polar residues" evidence="5">
    <location>
        <begin position="597"/>
        <end position="616"/>
    </location>
</feature>
<feature type="region of interest" description="Disordered" evidence="5">
    <location>
        <begin position="535"/>
        <end position="554"/>
    </location>
</feature>
<feature type="domain" description="Calponin-homology (CH)" evidence="6">
    <location>
        <begin position="1097"/>
        <end position="1203"/>
    </location>
</feature>
<dbReference type="FunFam" id="1.10.418.10:FF:000009">
    <property type="entry name" value="smoothelin isoform X2"/>
    <property type="match status" value="1"/>
</dbReference>
<feature type="compositionally biased region" description="Low complexity" evidence="5">
    <location>
        <begin position="671"/>
        <end position="685"/>
    </location>
</feature>
<comment type="similarity">
    <text evidence="3">Belongs to the smoothelin family.</text>
</comment>
<dbReference type="Gene3D" id="1.10.418.10">
    <property type="entry name" value="Calponin-like domain"/>
    <property type="match status" value="1"/>
</dbReference>
<feature type="region of interest" description="Disordered" evidence="5">
    <location>
        <begin position="475"/>
        <end position="521"/>
    </location>
</feature>
<name>A0A3B3TE58_9TELE</name>
<feature type="region of interest" description="Disordered" evidence="5">
    <location>
        <begin position="925"/>
        <end position="1064"/>
    </location>
</feature>